<accession>A0AAJ8KYY5</accession>
<dbReference type="Proteomes" id="UP000078595">
    <property type="component" value="Chromosome 11"/>
</dbReference>
<comment type="similarity">
    <text evidence="2">Belongs to the NAC-alpha family.</text>
</comment>
<dbReference type="InterPro" id="IPR016641">
    <property type="entry name" value="EGD2/NACA0like"/>
</dbReference>
<dbReference type="Gene3D" id="2.20.70.30">
    <property type="entry name" value="Nascent polypeptide-associated complex domain"/>
    <property type="match status" value="1"/>
</dbReference>
<evidence type="ECO:0000256" key="1">
    <source>
        <dbReference type="ARBA" id="ARBA00004496"/>
    </source>
</evidence>
<dbReference type="Pfam" id="PF01849">
    <property type="entry name" value="NAC"/>
    <property type="match status" value="1"/>
</dbReference>
<feature type="region of interest" description="Disordered" evidence="5">
    <location>
        <begin position="1"/>
        <end position="23"/>
    </location>
</feature>
<dbReference type="Gene3D" id="1.10.8.10">
    <property type="entry name" value="DNA helicase RuvA subunit, C-terminal domain"/>
    <property type="match status" value="1"/>
</dbReference>
<comment type="subcellular location">
    <subcellularLocation>
        <location evidence="1">Cytoplasm</location>
    </subcellularLocation>
</comment>
<evidence type="ECO:0000313" key="7">
    <source>
        <dbReference type="EMBL" id="WWC66047.1"/>
    </source>
</evidence>
<dbReference type="RefSeq" id="XP_065825960.1">
    <property type="nucleotide sequence ID" value="XM_065969888.1"/>
</dbReference>
<name>A0AAJ8KYY5_9TREE</name>
<sequence>MSIENLTINDDEATQVDIQSRPERKARKALEGLGLKKIAGIQRVTLRRPKGVLMVVAQPEVYKAPGSDCYIIFGEAKLEDPTSAAQLQAQAQLAASSQAAQKAHAQGGFKEGVPQSLEDLMGGDDAPALEDADKPAEKPASTEETGDVKISDEDVNLVVAQTGCTEEKAREALKAEKGDLINASPTQEWRSQDVRREPLANHPILRLNSHENRINDSFVIQPAWRNIKGLISGNDGKAENGDEG</sequence>
<evidence type="ECO:0000256" key="5">
    <source>
        <dbReference type="SAM" id="MobiDB-lite"/>
    </source>
</evidence>
<evidence type="ECO:0000256" key="3">
    <source>
        <dbReference type="ARBA" id="ARBA00014437"/>
    </source>
</evidence>
<feature type="domain" description="NAC-A/B" evidence="6">
    <location>
        <begin position="20"/>
        <end position="85"/>
    </location>
</feature>
<dbReference type="PROSITE" id="PS51151">
    <property type="entry name" value="NAC_AB"/>
    <property type="match status" value="1"/>
</dbReference>
<evidence type="ECO:0000313" key="8">
    <source>
        <dbReference type="Proteomes" id="UP000078595"/>
    </source>
</evidence>
<evidence type="ECO:0000259" key="6">
    <source>
        <dbReference type="PROSITE" id="PS51151"/>
    </source>
</evidence>
<dbReference type="PANTHER" id="PTHR21713">
    <property type="entry name" value="NASCENT POLYPEPTIDE ASSOCIATED COMPLEX ALPHA SUBUNIT-RELATED"/>
    <property type="match status" value="1"/>
</dbReference>
<protein>
    <recommendedName>
        <fullName evidence="3">Nascent polypeptide-associated complex subunit alpha</fullName>
    </recommendedName>
    <alternativeName>
        <fullName evidence="4">Alpha-NAC</fullName>
    </alternativeName>
</protein>
<dbReference type="KEGG" id="kdj:28970705"/>
<dbReference type="SMART" id="SM01407">
    <property type="entry name" value="NAC"/>
    <property type="match status" value="1"/>
</dbReference>
<feature type="compositionally biased region" description="Basic and acidic residues" evidence="5">
    <location>
        <begin position="131"/>
        <end position="152"/>
    </location>
</feature>
<dbReference type="Pfam" id="PF19026">
    <property type="entry name" value="UBA_HYPK"/>
    <property type="match status" value="1"/>
</dbReference>
<evidence type="ECO:0000256" key="4">
    <source>
        <dbReference type="ARBA" id="ARBA00030300"/>
    </source>
</evidence>
<dbReference type="EMBL" id="CP144540">
    <property type="protein sequence ID" value="WWC66047.1"/>
    <property type="molecule type" value="Genomic_DNA"/>
</dbReference>
<gene>
    <name evidence="7" type="ORF">I303_108669</name>
</gene>
<keyword evidence="8" id="KW-1185">Reference proteome</keyword>
<reference evidence="7" key="1">
    <citation type="submission" date="2013-07" db="EMBL/GenBank/DDBJ databases">
        <authorList>
            <consortium name="The Broad Institute Genome Sequencing Platform"/>
            <person name="Cuomo C."/>
            <person name="Litvintseva A."/>
            <person name="Chen Y."/>
            <person name="Heitman J."/>
            <person name="Sun S."/>
            <person name="Springer D."/>
            <person name="Dromer F."/>
            <person name="Young S.K."/>
            <person name="Zeng Q."/>
            <person name="Gargeya S."/>
            <person name="Fitzgerald M."/>
            <person name="Abouelleil A."/>
            <person name="Alvarado L."/>
            <person name="Berlin A.M."/>
            <person name="Chapman S.B."/>
            <person name="Dewar J."/>
            <person name="Goldberg J."/>
            <person name="Griggs A."/>
            <person name="Gujja S."/>
            <person name="Hansen M."/>
            <person name="Howarth C."/>
            <person name="Imamovic A."/>
            <person name="Larimer J."/>
            <person name="McCowan C."/>
            <person name="Murphy C."/>
            <person name="Pearson M."/>
            <person name="Priest M."/>
            <person name="Roberts A."/>
            <person name="Saif S."/>
            <person name="Shea T."/>
            <person name="Sykes S."/>
            <person name="Wortman J."/>
            <person name="Nusbaum C."/>
            <person name="Birren B."/>
        </authorList>
    </citation>
    <scope>NUCLEOTIDE SEQUENCE</scope>
    <source>
        <strain evidence="7">CBS 10117</strain>
    </source>
</reference>
<dbReference type="InterPro" id="IPR044034">
    <property type="entry name" value="NAC-like_UBA"/>
</dbReference>
<feature type="region of interest" description="Disordered" evidence="5">
    <location>
        <begin position="113"/>
        <end position="153"/>
    </location>
</feature>
<proteinExistence type="inferred from homology"/>
<evidence type="ECO:0000256" key="2">
    <source>
        <dbReference type="ARBA" id="ARBA00009882"/>
    </source>
</evidence>
<dbReference type="InterPro" id="IPR038187">
    <property type="entry name" value="NAC_A/B_dom_sf"/>
</dbReference>
<reference evidence="7" key="2">
    <citation type="submission" date="2024-02" db="EMBL/GenBank/DDBJ databases">
        <title>Comparative genomics of Cryptococcus and Kwoniella reveals pathogenesis evolution and contrasting modes of karyotype evolution via chromosome fusion or intercentromeric recombination.</title>
        <authorList>
            <person name="Coelho M.A."/>
            <person name="David-Palma M."/>
            <person name="Shea T."/>
            <person name="Bowers K."/>
            <person name="McGinley-Smith S."/>
            <person name="Mohammad A.W."/>
            <person name="Gnirke A."/>
            <person name="Yurkov A.M."/>
            <person name="Nowrousian M."/>
            <person name="Sun S."/>
            <person name="Cuomo C.A."/>
            <person name="Heitman J."/>
        </authorList>
    </citation>
    <scope>NUCLEOTIDE SEQUENCE</scope>
    <source>
        <strain evidence="7">CBS 10117</strain>
    </source>
</reference>
<organism evidence="7 8">
    <name type="scientific">Kwoniella dejecticola CBS 10117</name>
    <dbReference type="NCBI Taxonomy" id="1296121"/>
    <lineage>
        <taxon>Eukaryota</taxon>
        <taxon>Fungi</taxon>
        <taxon>Dikarya</taxon>
        <taxon>Basidiomycota</taxon>
        <taxon>Agaricomycotina</taxon>
        <taxon>Tremellomycetes</taxon>
        <taxon>Tremellales</taxon>
        <taxon>Cryptococcaceae</taxon>
        <taxon>Kwoniella</taxon>
    </lineage>
</organism>
<dbReference type="AlphaFoldDB" id="A0AAJ8KYY5"/>
<dbReference type="CDD" id="cd14278">
    <property type="entry name" value="UBA_NAC_like"/>
    <property type="match status" value="1"/>
</dbReference>
<dbReference type="GO" id="GO:0005854">
    <property type="term" value="C:nascent polypeptide-associated complex"/>
    <property type="evidence" value="ECO:0007669"/>
    <property type="project" value="InterPro"/>
</dbReference>
<dbReference type="InterPro" id="IPR002715">
    <property type="entry name" value="Nas_poly-pep-assoc_cplx_dom"/>
</dbReference>
<dbReference type="GeneID" id="28970705"/>
<dbReference type="CDD" id="cd22054">
    <property type="entry name" value="NAC_NACA"/>
    <property type="match status" value="1"/>
</dbReference>